<organism evidence="2 3">
    <name type="scientific">Porphyra umbilicalis</name>
    <name type="common">Purple laver</name>
    <name type="synonym">Red alga</name>
    <dbReference type="NCBI Taxonomy" id="2786"/>
    <lineage>
        <taxon>Eukaryota</taxon>
        <taxon>Rhodophyta</taxon>
        <taxon>Bangiophyceae</taxon>
        <taxon>Bangiales</taxon>
        <taxon>Bangiaceae</taxon>
        <taxon>Porphyra</taxon>
    </lineage>
</organism>
<dbReference type="Proteomes" id="UP000218209">
    <property type="component" value="Unassembled WGS sequence"/>
</dbReference>
<keyword evidence="3" id="KW-1185">Reference proteome</keyword>
<evidence type="ECO:0000256" key="1">
    <source>
        <dbReference type="SAM" id="MobiDB-lite"/>
    </source>
</evidence>
<gene>
    <name evidence="2" type="ORF">BU14_0265s0004</name>
</gene>
<evidence type="ECO:0000313" key="2">
    <source>
        <dbReference type="EMBL" id="OSX74839.1"/>
    </source>
</evidence>
<reference evidence="2 3" key="1">
    <citation type="submission" date="2017-03" db="EMBL/GenBank/DDBJ databases">
        <title>WGS assembly of Porphyra umbilicalis.</title>
        <authorList>
            <person name="Brawley S.H."/>
            <person name="Blouin N.A."/>
            <person name="Ficko-Blean E."/>
            <person name="Wheeler G.L."/>
            <person name="Lohr M."/>
            <person name="Goodson H.V."/>
            <person name="Jenkins J.W."/>
            <person name="Blaby-Haas C.E."/>
            <person name="Helliwell K.E."/>
            <person name="Chan C."/>
            <person name="Marriage T."/>
            <person name="Bhattacharya D."/>
            <person name="Klein A.S."/>
            <person name="Badis Y."/>
            <person name="Brodie J."/>
            <person name="Cao Y."/>
            <person name="Collen J."/>
            <person name="Dittami S.M."/>
            <person name="Gachon C.M."/>
            <person name="Green B.R."/>
            <person name="Karpowicz S."/>
            <person name="Kim J.W."/>
            <person name="Kudahl U."/>
            <person name="Lin S."/>
            <person name="Michel G."/>
            <person name="Mittag M."/>
            <person name="Olson B.J."/>
            <person name="Pangilinan J."/>
            <person name="Peng Y."/>
            <person name="Qiu H."/>
            <person name="Shu S."/>
            <person name="Singer J.T."/>
            <person name="Smith A.G."/>
            <person name="Sprecher B.N."/>
            <person name="Wagner V."/>
            <person name="Wang W."/>
            <person name="Wang Z.-Y."/>
            <person name="Yan J."/>
            <person name="Yarish C."/>
            <person name="Zoeuner-Riek S."/>
            <person name="Zhuang Y."/>
            <person name="Zou Y."/>
            <person name="Lindquist E.A."/>
            <person name="Grimwood J."/>
            <person name="Barry K."/>
            <person name="Rokhsar D.S."/>
            <person name="Schmutz J."/>
            <person name="Stiller J.W."/>
            <person name="Grossman A.R."/>
            <person name="Prochnik S.E."/>
        </authorList>
    </citation>
    <scope>NUCLEOTIDE SEQUENCE [LARGE SCALE GENOMIC DNA]</scope>
    <source>
        <strain evidence="2">4086291</strain>
    </source>
</reference>
<protein>
    <submittedName>
        <fullName evidence="2">Uncharacterized protein</fullName>
    </submittedName>
</protein>
<evidence type="ECO:0000313" key="3">
    <source>
        <dbReference type="Proteomes" id="UP000218209"/>
    </source>
</evidence>
<sequence>MKVVRRQCSSCGQRVSREGRSERLILLSLTSACTTAWARACAEQVRSGTHISDTAKARGSDTLRALILTFMRLTSTNPDGGLYECSACRLACGRYLVVTADCICLGFDAQSQPFSFEHVHEAVPPVNTKGRKGCMVVGEQARRMLRHVLVPDDPAAVTDRTLPSAELALSCLFSLLPAEGADVGARTTAGSASNRALLAMVWKVEAAALPLAESLLLAAPKARRARRASQARNPDAVAVYEAAVAEVRAEKAAAAAEAAGVKQSGGGGGTPASARRRSRRQRQASSSTKVHVKPGEDPALNIPKPLLQPVLLGLDENEVEHICRMVLAFTLDPVVAGVKVRHFVGMQQFADALSSNEPRRCVEAIIAQTTSRDRGRFPLTQAAECLLELRQILVALQAATLVFDISPKFATAIADVFSDAADLSTDVRARHEYMTRNLSDNTKEDELIAAFKERYPHASSAALASGMYTPGRAQCRAEPFDKADKTSCGTCEKGYNSSEKYSDGALTLCCACAHPKILGFVVLDRKESPPVLINALLSRFPRLPRYLVYDFACGVVRCAMAKLPWMLRDLSVLDFKNTLTHEQRNAAIRRMEAILRGAGRYGCMALLWYHTSVLNSFAESRTAFQQQALAVAEAADEQRVRLAGQHIFASSTTFKPRVNLPPHFDMRADYFRRYACRCCGYKEL</sequence>
<proteinExistence type="predicted"/>
<dbReference type="EMBL" id="KV918928">
    <property type="protein sequence ID" value="OSX74839.1"/>
    <property type="molecule type" value="Genomic_DNA"/>
</dbReference>
<name>A0A1X6P1T8_PORUM</name>
<accession>A0A1X6P1T8</accession>
<dbReference type="AlphaFoldDB" id="A0A1X6P1T8"/>
<feature type="region of interest" description="Disordered" evidence="1">
    <location>
        <begin position="258"/>
        <end position="300"/>
    </location>
</feature>
<dbReference type="OrthoDB" id="5598737at2759"/>